<evidence type="ECO:0008006" key="3">
    <source>
        <dbReference type="Google" id="ProtNLM"/>
    </source>
</evidence>
<accession>A0ABR1D0X3</accession>
<protein>
    <recommendedName>
        <fullName evidence="3">Phlebovirus glycoprotein G2 fusion domain-containing protein</fullName>
    </recommendedName>
</protein>
<gene>
    <name evidence="1" type="primary">Necator_chrIII.g11127</name>
    <name evidence="1" type="ORF">RB195_010362</name>
</gene>
<proteinExistence type="predicted"/>
<reference evidence="1 2" key="1">
    <citation type="submission" date="2023-08" db="EMBL/GenBank/DDBJ databases">
        <title>A Necator americanus chromosomal reference genome.</title>
        <authorList>
            <person name="Ilik V."/>
            <person name="Petrzelkova K.J."/>
            <person name="Pardy F."/>
            <person name="Fuh T."/>
            <person name="Niatou-Singa F.S."/>
            <person name="Gouil Q."/>
            <person name="Baker L."/>
            <person name="Ritchie M.E."/>
            <person name="Jex A.R."/>
            <person name="Gazzola D."/>
            <person name="Li H."/>
            <person name="Toshio Fujiwara R."/>
            <person name="Zhan B."/>
            <person name="Aroian R.V."/>
            <person name="Pafco B."/>
            <person name="Schwarz E.M."/>
        </authorList>
    </citation>
    <scope>NUCLEOTIDE SEQUENCE [LARGE SCALE GENOMIC DNA]</scope>
    <source>
        <strain evidence="1 2">Aroian</strain>
        <tissue evidence="1">Whole animal</tissue>
    </source>
</reference>
<dbReference type="Proteomes" id="UP001303046">
    <property type="component" value="Unassembled WGS sequence"/>
</dbReference>
<name>A0ABR1D0X3_NECAM</name>
<organism evidence="1 2">
    <name type="scientific">Necator americanus</name>
    <name type="common">Human hookworm</name>
    <dbReference type="NCBI Taxonomy" id="51031"/>
    <lineage>
        <taxon>Eukaryota</taxon>
        <taxon>Metazoa</taxon>
        <taxon>Ecdysozoa</taxon>
        <taxon>Nematoda</taxon>
        <taxon>Chromadorea</taxon>
        <taxon>Rhabditida</taxon>
        <taxon>Rhabditina</taxon>
        <taxon>Rhabditomorpha</taxon>
        <taxon>Strongyloidea</taxon>
        <taxon>Ancylostomatidae</taxon>
        <taxon>Bunostominae</taxon>
        <taxon>Necator</taxon>
    </lineage>
</organism>
<evidence type="ECO:0000313" key="2">
    <source>
        <dbReference type="Proteomes" id="UP001303046"/>
    </source>
</evidence>
<comment type="caution">
    <text evidence="1">The sequence shown here is derived from an EMBL/GenBank/DDBJ whole genome shotgun (WGS) entry which is preliminary data.</text>
</comment>
<evidence type="ECO:0000313" key="1">
    <source>
        <dbReference type="EMBL" id="KAK6743051.1"/>
    </source>
</evidence>
<sequence>MAATLCNGQEETHVRWRSLMLSRTATHNSGVRAVCTPEKMHVVEEYSVIITLNYECAIFKDFEASTPTQHHAFPHHHSWTTKTITIVSVSECITCFRFSPYESASRITTETESGLIREEPATPLLVDLVPILLEPSQTVPPMYEYQRSTTFWSSFKETTYMDLSCHCGE</sequence>
<keyword evidence="2" id="KW-1185">Reference proteome</keyword>
<dbReference type="EMBL" id="JAVFWL010000003">
    <property type="protein sequence ID" value="KAK6743051.1"/>
    <property type="molecule type" value="Genomic_DNA"/>
</dbReference>